<evidence type="ECO:0000313" key="2">
    <source>
        <dbReference type="Proteomes" id="UP001057402"/>
    </source>
</evidence>
<comment type="caution">
    <text evidence="1">The sequence shown here is derived from an EMBL/GenBank/DDBJ whole genome shotgun (WGS) entry which is preliminary data.</text>
</comment>
<keyword evidence="2" id="KW-1185">Reference proteome</keyword>
<evidence type="ECO:0000313" key="1">
    <source>
        <dbReference type="EMBL" id="KAI4386241.1"/>
    </source>
</evidence>
<proteinExistence type="predicted"/>
<reference evidence="2" key="1">
    <citation type="journal article" date="2023" name="Front. Plant Sci.">
        <title>Chromosomal-level genome assembly of Melastoma candidum provides insights into trichome evolution.</title>
        <authorList>
            <person name="Zhong Y."/>
            <person name="Wu W."/>
            <person name="Sun C."/>
            <person name="Zou P."/>
            <person name="Liu Y."/>
            <person name="Dai S."/>
            <person name="Zhou R."/>
        </authorList>
    </citation>
    <scope>NUCLEOTIDE SEQUENCE [LARGE SCALE GENOMIC DNA]</scope>
</reference>
<name>A0ACB9S847_9MYRT</name>
<dbReference type="Proteomes" id="UP001057402">
    <property type="component" value="Chromosome 2"/>
</dbReference>
<accession>A0ACB9S847</accession>
<sequence>MIWMGQGILLRPVKPPAVLCNGCFFAHFSVTPFELKEHEEKSARIQEVKLEKEATKARLEKRKAEVPEGRMRDSGLLQDKYDKLREEYNALLLPK</sequence>
<organism evidence="1 2">
    <name type="scientific">Melastoma candidum</name>
    <dbReference type="NCBI Taxonomy" id="119954"/>
    <lineage>
        <taxon>Eukaryota</taxon>
        <taxon>Viridiplantae</taxon>
        <taxon>Streptophyta</taxon>
        <taxon>Embryophyta</taxon>
        <taxon>Tracheophyta</taxon>
        <taxon>Spermatophyta</taxon>
        <taxon>Magnoliopsida</taxon>
        <taxon>eudicotyledons</taxon>
        <taxon>Gunneridae</taxon>
        <taxon>Pentapetalae</taxon>
        <taxon>rosids</taxon>
        <taxon>malvids</taxon>
        <taxon>Myrtales</taxon>
        <taxon>Melastomataceae</taxon>
        <taxon>Melastomatoideae</taxon>
        <taxon>Melastomateae</taxon>
        <taxon>Melastoma</taxon>
    </lineage>
</organism>
<gene>
    <name evidence="1" type="ORF">MLD38_004187</name>
</gene>
<dbReference type="EMBL" id="CM042881">
    <property type="protein sequence ID" value="KAI4386241.1"/>
    <property type="molecule type" value="Genomic_DNA"/>
</dbReference>
<protein>
    <submittedName>
        <fullName evidence="1">Uncharacterized protein</fullName>
    </submittedName>
</protein>